<dbReference type="Proteomes" id="UP000588369">
    <property type="component" value="Unassembled WGS sequence"/>
</dbReference>
<reference evidence="1 4" key="2">
    <citation type="submission" date="2020-04" db="EMBL/GenBank/DDBJ databases">
        <authorList>
            <person name="Hitch T.C.A."/>
            <person name="Wylensek D."/>
            <person name="Clavel T."/>
        </authorList>
    </citation>
    <scope>NUCLEOTIDE SEQUENCE [LARGE SCALE GENOMIC DNA]</scope>
    <source>
        <strain evidence="1 4">BSM-130-P53-3C</strain>
    </source>
</reference>
<evidence type="ECO:0000313" key="2">
    <source>
        <dbReference type="EMBL" id="PKU92883.1"/>
    </source>
</evidence>
<evidence type="ECO:0000313" key="4">
    <source>
        <dbReference type="Proteomes" id="UP000588369"/>
    </source>
</evidence>
<proteinExistence type="predicted"/>
<evidence type="ECO:0000313" key="3">
    <source>
        <dbReference type="Proteomes" id="UP000233727"/>
    </source>
</evidence>
<sequence length="51" mass="5380">MFGRRGSQAGAAQASQPWRVGLTILVANDCMMSRARYAAGGGDEGEERHGV</sequence>
<dbReference type="Proteomes" id="UP000233727">
    <property type="component" value="Unassembled WGS sequence"/>
</dbReference>
<protein>
    <submittedName>
        <fullName evidence="2">Uncharacterized protein</fullName>
    </submittedName>
</protein>
<gene>
    <name evidence="2" type="ORF">CQR47_0732</name>
    <name evidence="1" type="ORF">HF844_02455</name>
</gene>
<dbReference type="AlphaFoldDB" id="A0A2N3QMJ3"/>
<evidence type="ECO:0000313" key="1">
    <source>
        <dbReference type="EMBL" id="NME61668.1"/>
    </source>
</evidence>
<dbReference type="EMBL" id="JABAGI010000002">
    <property type="protein sequence ID" value="NME61668.1"/>
    <property type="molecule type" value="Genomic_DNA"/>
</dbReference>
<dbReference type="RefSeq" id="WP_168983818.1">
    <property type="nucleotide sequence ID" value="NZ_JABAGI010000002.1"/>
</dbReference>
<name>A0A2N3QMJ3_9BIFI</name>
<comment type="caution">
    <text evidence="2">The sequence shown here is derived from an EMBL/GenBank/DDBJ whole genome shotgun (WGS) entry which is preliminary data.</text>
</comment>
<dbReference type="EMBL" id="PCGY01000011">
    <property type="protein sequence ID" value="PKU92883.1"/>
    <property type="molecule type" value="Genomic_DNA"/>
</dbReference>
<accession>A0A2N3QMJ3</accession>
<reference evidence="2 3" key="1">
    <citation type="submission" date="2017-10" db="EMBL/GenBank/DDBJ databases">
        <title>Bifidobacterium genomics.</title>
        <authorList>
            <person name="Lugli G.A."/>
            <person name="Milani C."/>
            <person name="Mancabelli L."/>
        </authorList>
    </citation>
    <scope>NUCLEOTIDE SEQUENCE [LARGE SCALE GENOMIC DNA]</scope>
    <source>
        <strain evidence="2 3">1542B</strain>
    </source>
</reference>
<organism evidence="2 3">
    <name type="scientific">Bifidobacterium thermophilum</name>
    <dbReference type="NCBI Taxonomy" id="33905"/>
    <lineage>
        <taxon>Bacteria</taxon>
        <taxon>Bacillati</taxon>
        <taxon>Actinomycetota</taxon>
        <taxon>Actinomycetes</taxon>
        <taxon>Bifidobacteriales</taxon>
        <taxon>Bifidobacteriaceae</taxon>
        <taxon>Bifidobacterium</taxon>
    </lineage>
</organism>